<feature type="compositionally biased region" description="Basic residues" evidence="7">
    <location>
        <begin position="113"/>
        <end position="124"/>
    </location>
</feature>
<evidence type="ECO:0000256" key="7">
    <source>
        <dbReference type="SAM" id="MobiDB-lite"/>
    </source>
</evidence>
<dbReference type="OrthoDB" id="1925970at2759"/>
<dbReference type="GO" id="GO:0005874">
    <property type="term" value="C:microtubule"/>
    <property type="evidence" value="ECO:0007669"/>
    <property type="project" value="UniProtKB-KW"/>
</dbReference>
<dbReference type="InterPro" id="IPR027329">
    <property type="entry name" value="TPX2_C"/>
</dbReference>
<feature type="domain" description="TPX2 C-terminal" evidence="8">
    <location>
        <begin position="244"/>
        <end position="318"/>
    </location>
</feature>
<feature type="region of interest" description="Disordered" evidence="7">
    <location>
        <begin position="299"/>
        <end position="363"/>
    </location>
</feature>
<keyword evidence="4" id="KW-0493">Microtubule</keyword>
<name>A0A8J5Y3L5_9ROSI</name>
<evidence type="ECO:0000313" key="9">
    <source>
        <dbReference type="EMBL" id="KAG8481053.1"/>
    </source>
</evidence>
<evidence type="ECO:0000256" key="4">
    <source>
        <dbReference type="ARBA" id="ARBA00022701"/>
    </source>
</evidence>
<keyword evidence="10" id="KW-1185">Reference proteome</keyword>
<dbReference type="GO" id="GO:0000226">
    <property type="term" value="P:microtubule cytoskeleton organization"/>
    <property type="evidence" value="ECO:0007669"/>
    <property type="project" value="InterPro"/>
</dbReference>
<proteinExistence type="inferred from homology"/>
<evidence type="ECO:0000256" key="6">
    <source>
        <dbReference type="SAM" id="Coils"/>
    </source>
</evidence>
<dbReference type="GO" id="GO:0008017">
    <property type="term" value="F:microtubule binding"/>
    <property type="evidence" value="ECO:0007669"/>
    <property type="project" value="InterPro"/>
</dbReference>
<feature type="region of interest" description="Disordered" evidence="7">
    <location>
        <begin position="101"/>
        <end position="129"/>
    </location>
</feature>
<comment type="similarity">
    <text evidence="2">Belongs to the TPX2 family.</text>
</comment>
<reference evidence="9 10" key="1">
    <citation type="journal article" date="2021" name="bioRxiv">
        <title>The Gossypium anomalum genome as a resource for cotton improvement and evolutionary analysis of hybrid incompatibility.</title>
        <authorList>
            <person name="Grover C.E."/>
            <person name="Yuan D."/>
            <person name="Arick M.A."/>
            <person name="Miller E.R."/>
            <person name="Hu G."/>
            <person name="Peterson D.G."/>
            <person name="Wendel J.F."/>
            <person name="Udall J.A."/>
        </authorList>
    </citation>
    <scope>NUCLEOTIDE SEQUENCE [LARGE SCALE GENOMIC DNA]</scope>
    <source>
        <strain evidence="9">JFW-Udall</strain>
        <tissue evidence="9">Leaf</tissue>
    </source>
</reference>
<feature type="coiled-coil region" evidence="6">
    <location>
        <begin position="251"/>
        <end position="278"/>
    </location>
</feature>
<evidence type="ECO:0000256" key="1">
    <source>
        <dbReference type="ARBA" id="ARBA00004245"/>
    </source>
</evidence>
<sequence length="428" mass="48205">MCSSMGVEVTDICMDKQSDCAVVYLNGVSNDETFHSHHNAMQSYTDGDPELQGTDEGTEAKEYEVKECTTEDSVVKSEQSQIENAKEEQSMLNSSLYSGLPEDEVKHETARTKNNKTRVSKHVSKPAAANVRTKHTVPQPFALATEKRASSGPRPAVSEANAETGLNKSSSVNGALHLTQENRISINSKWKSWLQELLMKRLYVWQQPQLVLRKPLQPNNKKHSDDDESYSTAKPKSTVASAPTFRCSERAEKRKEFYSKLEEKHQALEAEKTQSEARTKEEMEAAIKQFRKSLTFKASPMPSFYHEGPPPKVELKKMPPTRAKSPKLGRRKSCSGPVSSSQGDKVNRTSHHKNRHSLGSQREAIIATTVSSANKKNQNNVQNGNSPLEFKASLRKHKRCVRWFHPRQMATLTWTLISYLEFLVSFLI</sequence>
<feature type="compositionally biased region" description="Basic residues" evidence="7">
    <location>
        <begin position="324"/>
        <end position="333"/>
    </location>
</feature>
<gene>
    <name evidence="9" type="ORF">CXB51_025760</name>
</gene>
<dbReference type="PANTHER" id="PTHR46372">
    <property type="entry name" value="PROTEIN WVD2-LIKE 3"/>
    <property type="match status" value="1"/>
</dbReference>
<comment type="caution">
    <text evidence="9">The sequence shown here is derived from an EMBL/GenBank/DDBJ whole genome shotgun (WGS) entry which is preliminary data.</text>
</comment>
<evidence type="ECO:0000259" key="8">
    <source>
        <dbReference type="Pfam" id="PF06886"/>
    </source>
</evidence>
<protein>
    <recommendedName>
        <fullName evidence="8">TPX2 C-terminal domain-containing protein</fullName>
    </recommendedName>
</protein>
<dbReference type="EMBL" id="JAHUZN010000010">
    <property type="protein sequence ID" value="KAG8481053.1"/>
    <property type="molecule type" value="Genomic_DNA"/>
</dbReference>
<evidence type="ECO:0000256" key="5">
    <source>
        <dbReference type="ARBA" id="ARBA00023212"/>
    </source>
</evidence>
<organism evidence="9 10">
    <name type="scientific">Gossypium anomalum</name>
    <dbReference type="NCBI Taxonomy" id="47600"/>
    <lineage>
        <taxon>Eukaryota</taxon>
        <taxon>Viridiplantae</taxon>
        <taxon>Streptophyta</taxon>
        <taxon>Embryophyta</taxon>
        <taxon>Tracheophyta</taxon>
        <taxon>Spermatophyta</taxon>
        <taxon>Magnoliopsida</taxon>
        <taxon>eudicotyledons</taxon>
        <taxon>Gunneridae</taxon>
        <taxon>Pentapetalae</taxon>
        <taxon>rosids</taxon>
        <taxon>malvids</taxon>
        <taxon>Malvales</taxon>
        <taxon>Malvaceae</taxon>
        <taxon>Malvoideae</taxon>
        <taxon>Gossypium</taxon>
    </lineage>
</organism>
<keyword evidence="6" id="KW-0175">Coiled coil</keyword>
<dbReference type="InterPro" id="IPR044806">
    <property type="entry name" value="WVD2/WDL1-4"/>
</dbReference>
<dbReference type="Proteomes" id="UP000701853">
    <property type="component" value="Chromosome 10"/>
</dbReference>
<dbReference type="AlphaFoldDB" id="A0A8J5Y3L5"/>
<comment type="subcellular location">
    <subcellularLocation>
        <location evidence="1">Cytoplasm</location>
        <location evidence="1">Cytoskeleton</location>
    </subcellularLocation>
</comment>
<dbReference type="PANTHER" id="PTHR46372:SF2">
    <property type="entry name" value="PROTEIN WVD2-LIKE 3"/>
    <property type="match status" value="1"/>
</dbReference>
<evidence type="ECO:0000313" key="10">
    <source>
        <dbReference type="Proteomes" id="UP000701853"/>
    </source>
</evidence>
<accession>A0A8J5Y3L5</accession>
<evidence type="ECO:0000256" key="3">
    <source>
        <dbReference type="ARBA" id="ARBA00022490"/>
    </source>
</evidence>
<dbReference type="Pfam" id="PF06886">
    <property type="entry name" value="TPX2"/>
    <property type="match status" value="1"/>
</dbReference>
<feature type="region of interest" description="Disordered" evidence="7">
    <location>
        <begin position="145"/>
        <end position="169"/>
    </location>
</feature>
<keyword evidence="3" id="KW-0963">Cytoplasm</keyword>
<evidence type="ECO:0000256" key="2">
    <source>
        <dbReference type="ARBA" id="ARBA00005885"/>
    </source>
</evidence>
<feature type="region of interest" description="Disordered" evidence="7">
    <location>
        <begin position="215"/>
        <end position="246"/>
    </location>
</feature>
<feature type="compositionally biased region" description="Polar residues" evidence="7">
    <location>
        <begin position="230"/>
        <end position="241"/>
    </location>
</feature>
<keyword evidence="5" id="KW-0206">Cytoskeleton</keyword>